<proteinExistence type="inferred from homology"/>
<dbReference type="InterPro" id="IPR000297">
    <property type="entry name" value="PPIase_PpiC"/>
</dbReference>
<dbReference type="SUPFAM" id="SSF54534">
    <property type="entry name" value="FKBP-like"/>
    <property type="match status" value="1"/>
</dbReference>
<protein>
    <recommendedName>
        <fullName evidence="9">Periplasmic chaperone PpiD</fullName>
    </recommendedName>
    <alternativeName>
        <fullName evidence="10">Periplasmic folding chaperone</fullName>
    </alternativeName>
</protein>
<evidence type="ECO:0000256" key="1">
    <source>
        <dbReference type="ARBA" id="ARBA00004382"/>
    </source>
</evidence>
<feature type="domain" description="PpiC" evidence="13">
    <location>
        <begin position="265"/>
        <end position="368"/>
    </location>
</feature>
<comment type="caution">
    <text evidence="14">The sequence shown here is derived from an EMBL/GenBank/DDBJ whole genome shotgun (WGS) entry which is preliminary data.</text>
</comment>
<evidence type="ECO:0000256" key="5">
    <source>
        <dbReference type="ARBA" id="ARBA00022989"/>
    </source>
</evidence>
<dbReference type="EMBL" id="MFSV01000169">
    <property type="protein sequence ID" value="OGI56843.1"/>
    <property type="molecule type" value="Genomic_DNA"/>
</dbReference>
<dbReference type="GO" id="GO:0005886">
    <property type="term" value="C:plasma membrane"/>
    <property type="evidence" value="ECO:0007669"/>
    <property type="project" value="UniProtKB-SubCell"/>
</dbReference>
<evidence type="ECO:0000313" key="15">
    <source>
        <dbReference type="Proteomes" id="UP000177950"/>
    </source>
</evidence>
<dbReference type="PANTHER" id="PTHR47529">
    <property type="entry name" value="PEPTIDYL-PROLYL CIS-TRANS ISOMERASE D"/>
    <property type="match status" value="1"/>
</dbReference>
<dbReference type="InterPro" id="IPR046357">
    <property type="entry name" value="PPIase_dom_sf"/>
</dbReference>
<dbReference type="Gene3D" id="3.10.50.40">
    <property type="match status" value="1"/>
</dbReference>
<dbReference type="PROSITE" id="PS50198">
    <property type="entry name" value="PPIC_PPIASE_2"/>
    <property type="match status" value="1"/>
</dbReference>
<evidence type="ECO:0000256" key="10">
    <source>
        <dbReference type="ARBA" id="ARBA00042775"/>
    </source>
</evidence>
<evidence type="ECO:0000256" key="11">
    <source>
        <dbReference type="PROSITE-ProRule" id="PRU00278"/>
    </source>
</evidence>
<keyword evidence="11" id="KW-0697">Rotamase</keyword>
<evidence type="ECO:0000256" key="9">
    <source>
        <dbReference type="ARBA" id="ARBA00040743"/>
    </source>
</evidence>
<comment type="similarity">
    <text evidence="8">Belongs to the PpiD chaperone family.</text>
</comment>
<keyword evidence="3" id="KW-0997">Cell inner membrane</keyword>
<keyword evidence="7" id="KW-0143">Chaperone</keyword>
<dbReference type="PANTHER" id="PTHR47529:SF1">
    <property type="entry name" value="PERIPLASMIC CHAPERONE PPID"/>
    <property type="match status" value="1"/>
</dbReference>
<evidence type="ECO:0000259" key="13">
    <source>
        <dbReference type="PROSITE" id="PS50198"/>
    </source>
</evidence>
<gene>
    <name evidence="14" type="ORF">A2V58_05850</name>
</gene>
<dbReference type="Pfam" id="PF13616">
    <property type="entry name" value="Rotamase_3"/>
    <property type="match status" value="1"/>
</dbReference>
<feature type="non-terminal residue" evidence="14">
    <location>
        <position position="423"/>
    </location>
</feature>
<accession>A0A1F6UHL1</accession>
<dbReference type="AlphaFoldDB" id="A0A1F6UHL1"/>
<dbReference type="InterPro" id="IPR023058">
    <property type="entry name" value="PPIase_PpiC_CS"/>
</dbReference>
<organism evidence="14 15">
    <name type="scientific">Candidatus Muproteobacteria bacterium RBG_19FT_COMBO_61_10</name>
    <dbReference type="NCBI Taxonomy" id="1817761"/>
    <lineage>
        <taxon>Bacteria</taxon>
        <taxon>Pseudomonadati</taxon>
        <taxon>Pseudomonadota</taxon>
        <taxon>Candidatus Muproteobacteria</taxon>
    </lineage>
</organism>
<evidence type="ECO:0000313" key="14">
    <source>
        <dbReference type="EMBL" id="OGI56843.1"/>
    </source>
</evidence>
<dbReference type="Gene3D" id="1.10.4030.10">
    <property type="entry name" value="Porin chaperone SurA, peptide-binding domain"/>
    <property type="match status" value="1"/>
</dbReference>
<reference evidence="14 15" key="1">
    <citation type="journal article" date="2016" name="Nat. Commun.">
        <title>Thousands of microbial genomes shed light on interconnected biogeochemical processes in an aquifer system.</title>
        <authorList>
            <person name="Anantharaman K."/>
            <person name="Brown C.T."/>
            <person name="Hug L.A."/>
            <person name="Sharon I."/>
            <person name="Castelle C.J."/>
            <person name="Probst A.J."/>
            <person name="Thomas B.C."/>
            <person name="Singh A."/>
            <person name="Wilkins M.J."/>
            <person name="Karaoz U."/>
            <person name="Brodie E.L."/>
            <person name="Williams K.H."/>
            <person name="Hubbard S.S."/>
            <person name="Banfield J.F."/>
        </authorList>
    </citation>
    <scope>NUCLEOTIDE SEQUENCE [LARGE SCALE GENOMIC DNA]</scope>
</reference>
<dbReference type="GO" id="GO:0003755">
    <property type="term" value="F:peptidyl-prolyl cis-trans isomerase activity"/>
    <property type="evidence" value="ECO:0007669"/>
    <property type="project" value="UniProtKB-KW"/>
</dbReference>
<dbReference type="SUPFAM" id="SSF109998">
    <property type="entry name" value="Triger factor/SurA peptide-binding domain-like"/>
    <property type="match status" value="1"/>
</dbReference>
<keyword evidence="11" id="KW-0413">Isomerase</keyword>
<evidence type="ECO:0000256" key="3">
    <source>
        <dbReference type="ARBA" id="ARBA00022519"/>
    </source>
</evidence>
<name>A0A1F6UHL1_9PROT</name>
<keyword evidence="2" id="KW-1003">Cell membrane</keyword>
<dbReference type="InterPro" id="IPR027304">
    <property type="entry name" value="Trigger_fact/SurA_dom_sf"/>
</dbReference>
<evidence type="ECO:0000256" key="12">
    <source>
        <dbReference type="SAM" id="Phobius"/>
    </source>
</evidence>
<sequence length="423" mass="47418">MLTTIREKTQGWFAGTVLVLIAALFVVGGVASYFESDSKIIVARVAGQDISAEVYKTALEEQRRSLLENFGRNLNPKLFDTPEFKTRVLDGLVDQALLLSDAEDQGYLIGDAELDQRITSIPVFQREGRFDPKLYQMVLRDMRMRPQDLKLRLRQEAILKQVADSFELSTLVTASDIDTLLRLETQSRLASYVVIKPQQYLSKVTVTADDIGQYYAANNALFKSPERVRIEYVRLSAADLAGKLSISDDELRKVYNQELERYTTPEQRKASHILIRVSDKDGPDADKKALQKAQALRQQLASGADFAVLAKKSSDDPGSAVKGGDLGFVTRDGSMVKPFEDALFGLKQGELSQPIRTSFGYHLIRLVELKAQTRKAFGEVRAEIDATLRTRKAEEQFYEMSERLNSLVYEQSDSLKPAAETLG</sequence>
<evidence type="ECO:0000256" key="6">
    <source>
        <dbReference type="ARBA" id="ARBA00023136"/>
    </source>
</evidence>
<feature type="transmembrane region" description="Helical" evidence="12">
    <location>
        <begin position="12"/>
        <end position="34"/>
    </location>
</feature>
<comment type="subcellular location">
    <subcellularLocation>
        <location evidence="1">Cell inner membrane</location>
        <topology evidence="1">Single-pass type II membrane protein</topology>
        <orientation evidence="1">Periplasmic side</orientation>
    </subcellularLocation>
</comment>
<dbReference type="InterPro" id="IPR052029">
    <property type="entry name" value="PpiD_chaperone"/>
</dbReference>
<evidence type="ECO:0000256" key="8">
    <source>
        <dbReference type="ARBA" id="ARBA00038408"/>
    </source>
</evidence>
<keyword evidence="5 12" id="KW-1133">Transmembrane helix</keyword>
<evidence type="ECO:0000256" key="4">
    <source>
        <dbReference type="ARBA" id="ARBA00022692"/>
    </source>
</evidence>
<keyword evidence="4 12" id="KW-0812">Transmembrane</keyword>
<evidence type="ECO:0000256" key="2">
    <source>
        <dbReference type="ARBA" id="ARBA00022475"/>
    </source>
</evidence>
<evidence type="ECO:0000256" key="7">
    <source>
        <dbReference type="ARBA" id="ARBA00023186"/>
    </source>
</evidence>
<dbReference type="Pfam" id="PF13624">
    <property type="entry name" value="SurA_N_3"/>
    <property type="match status" value="1"/>
</dbReference>
<keyword evidence="6 12" id="KW-0472">Membrane</keyword>
<dbReference type="PROSITE" id="PS01096">
    <property type="entry name" value="PPIC_PPIASE_1"/>
    <property type="match status" value="1"/>
</dbReference>
<dbReference type="Proteomes" id="UP000177950">
    <property type="component" value="Unassembled WGS sequence"/>
</dbReference>